<dbReference type="Proteomes" id="UP000179284">
    <property type="component" value="Chromosome I"/>
</dbReference>
<keyword evidence="2" id="KW-1185">Reference proteome</keyword>
<organism evidence="1 2">
    <name type="scientific">Butyrivibrio hungatei</name>
    <dbReference type="NCBI Taxonomy" id="185008"/>
    <lineage>
        <taxon>Bacteria</taxon>
        <taxon>Bacillati</taxon>
        <taxon>Bacillota</taxon>
        <taxon>Clostridia</taxon>
        <taxon>Lachnospirales</taxon>
        <taxon>Lachnospiraceae</taxon>
        <taxon>Butyrivibrio</taxon>
    </lineage>
</organism>
<reference evidence="2" key="1">
    <citation type="submission" date="2016-10" db="EMBL/GenBank/DDBJ databases">
        <title>The complete genome sequence of the rumen bacterium Butyrivibrio hungatei MB2003.</title>
        <authorList>
            <person name="Palevich N."/>
            <person name="Kelly W.J."/>
            <person name="Leahy S.C."/>
            <person name="Altermann E."/>
            <person name="Rakonjac J."/>
            <person name="Attwood G.T."/>
        </authorList>
    </citation>
    <scope>NUCLEOTIDE SEQUENCE [LARGE SCALE GENOMIC DNA]</scope>
    <source>
        <strain evidence="2">MB2003</strain>
    </source>
</reference>
<protein>
    <submittedName>
        <fullName evidence="1">Uncharacterized protein</fullName>
    </submittedName>
</protein>
<sequence length="378" mass="44598">MILVYGIWHARYKVANEKKTAVSKEVVKDMKDIEMQKKKIIGSILEHYNYDMYIKTVNALKYLSHPPKTRDEFKQIAKEYETSLKKISFDYAKSIENEDTKERNNSLAEIYRCSLYRDRKPPKKVIDYFFDRYKSVKGLRDIYSFEVTRIVVSTLKQNGYDAEKGFDCNSVSGELQNYSIEKLEALNESIGCMPEDFEAEIADNCPTSIELWEEYTTNLSDAALLFFYNNFDTLNEYIGDLRGIIDGIFHFEADDFRNIINELKHKKAHAKDSRLFKHFSECEFDNNVHLTNKDREKMLESLKSYIEKVPDYRDLDSFVSLCFKMRYNYQLVWKTILVILKHYGNKPAGKRVNDLFDHYYKKKATISVAQIDQSLFRP</sequence>
<dbReference type="AlphaFoldDB" id="A0A1D9NZP5"/>
<evidence type="ECO:0000313" key="1">
    <source>
        <dbReference type="EMBL" id="AOZ95797.1"/>
    </source>
</evidence>
<evidence type="ECO:0000313" key="2">
    <source>
        <dbReference type="Proteomes" id="UP000179284"/>
    </source>
</evidence>
<dbReference type="KEGG" id="bhu:bhn_I0763"/>
<accession>A0A1D9NZP5</accession>
<gene>
    <name evidence="1" type="ORF">bhn_I0763</name>
</gene>
<name>A0A1D9NZP5_9FIRM</name>
<dbReference type="EMBL" id="CP017831">
    <property type="protein sequence ID" value="AOZ95797.1"/>
    <property type="molecule type" value="Genomic_DNA"/>
</dbReference>
<proteinExistence type="predicted"/>